<dbReference type="GO" id="GO:0016787">
    <property type="term" value="F:hydrolase activity"/>
    <property type="evidence" value="ECO:0007669"/>
    <property type="project" value="UniProtKB-KW"/>
</dbReference>
<evidence type="ECO:0000313" key="4">
    <source>
        <dbReference type="Proteomes" id="UP000028534"/>
    </source>
</evidence>
<comment type="caution">
    <text evidence="3">The sequence shown here is derived from an EMBL/GenBank/DDBJ whole genome shotgun (WGS) entry which is preliminary data.</text>
</comment>
<proteinExistence type="predicted"/>
<dbReference type="PANTHER" id="PTHR37017">
    <property type="entry name" value="AB HYDROLASE-1 DOMAIN-CONTAINING PROTEIN-RELATED"/>
    <property type="match status" value="1"/>
</dbReference>
<evidence type="ECO:0000313" key="3">
    <source>
        <dbReference type="EMBL" id="KEZ20172.1"/>
    </source>
</evidence>
<evidence type="ECO:0000256" key="1">
    <source>
        <dbReference type="SAM" id="SignalP"/>
    </source>
</evidence>
<reference evidence="3 4" key="1">
    <citation type="submission" date="2014-03" db="EMBL/GenBank/DDBJ databases">
        <title>Genome sequence of Sphingobium yanoikuyae B1.</title>
        <authorList>
            <person name="Gan H.M."/>
            <person name="Gan H.Y."/>
            <person name="Savka M.A."/>
        </authorList>
    </citation>
    <scope>NUCLEOTIDE SEQUENCE [LARGE SCALE GENOMIC DNA]</scope>
    <source>
        <strain evidence="3 4">B1</strain>
    </source>
</reference>
<dbReference type="Gene3D" id="3.40.50.1820">
    <property type="entry name" value="alpha/beta hydrolase"/>
    <property type="match status" value="1"/>
</dbReference>
<dbReference type="Proteomes" id="UP000028534">
    <property type="component" value="Unassembled WGS sequence"/>
</dbReference>
<keyword evidence="1" id="KW-0732">Signal</keyword>
<dbReference type="PATRIC" id="fig|13690.10.peg.1421"/>
<dbReference type="SUPFAM" id="SSF53474">
    <property type="entry name" value="alpha/beta-Hydrolases"/>
    <property type="match status" value="1"/>
</dbReference>
<dbReference type="InterPro" id="IPR000073">
    <property type="entry name" value="AB_hydrolase_1"/>
</dbReference>
<dbReference type="PANTHER" id="PTHR37017:SF11">
    <property type="entry name" value="ESTERASE_LIPASE_THIOESTERASE DOMAIN-CONTAINING PROTEIN"/>
    <property type="match status" value="1"/>
</dbReference>
<dbReference type="GO" id="GO:0016746">
    <property type="term" value="F:acyltransferase activity"/>
    <property type="evidence" value="ECO:0007669"/>
    <property type="project" value="UniProtKB-KW"/>
</dbReference>
<dbReference type="RefSeq" id="WP_037518167.1">
    <property type="nucleotide sequence ID" value="NZ_JGVR01000005.1"/>
</dbReference>
<keyword evidence="3" id="KW-0378">Hydrolase</keyword>
<gene>
    <name evidence="3" type="ORF">CP98_01377</name>
</gene>
<organism evidence="3 4">
    <name type="scientific">Sphingobium yanoikuyae</name>
    <name type="common">Sphingomonas yanoikuyae</name>
    <dbReference type="NCBI Taxonomy" id="13690"/>
    <lineage>
        <taxon>Bacteria</taxon>
        <taxon>Pseudomonadati</taxon>
        <taxon>Pseudomonadota</taxon>
        <taxon>Alphaproteobacteria</taxon>
        <taxon>Sphingomonadales</taxon>
        <taxon>Sphingomonadaceae</taxon>
        <taxon>Sphingobium</taxon>
    </lineage>
</organism>
<evidence type="ECO:0000259" key="2">
    <source>
        <dbReference type="Pfam" id="PF12697"/>
    </source>
</evidence>
<dbReference type="Pfam" id="PF12697">
    <property type="entry name" value="Abhydrolase_6"/>
    <property type="match status" value="1"/>
</dbReference>
<feature type="domain" description="AB hydrolase-1" evidence="2">
    <location>
        <begin position="27"/>
        <end position="247"/>
    </location>
</feature>
<sequence length="256" mass="26230">MRTLIMGALLAGLAAGNAQAQPVKPTIILVHGAFADSSSWNGVIPFLEQDGYRVVAAPNPLRGVRGDADVVADLVRSIAGPVILVGHSYGGSVISEAAAGHANVKGLVYVAAFAPDVGETAVGLTGKFPGSTLGPALAPPVSLGSGGKDLYILQARFHDQFAADVPPAEARLMAAGQRPIAEAALSEAATQAAWKTVPSWFIYGDADRNIPPAAMAFMAQRAAARQSVVIRGASHVVMVSHAPEVARLIEKAATAD</sequence>
<accession>A0A084EQD0</accession>
<protein>
    <submittedName>
        <fullName evidence="3">Putative hydrolase or acyltransferase of alpha/beta superfamily</fullName>
    </submittedName>
</protein>
<feature type="chain" id="PRO_5001774640" evidence="1">
    <location>
        <begin position="21"/>
        <end position="256"/>
    </location>
</feature>
<dbReference type="eggNOG" id="COG2267">
    <property type="taxonomic scope" value="Bacteria"/>
</dbReference>
<keyword evidence="3" id="KW-0808">Transferase</keyword>
<dbReference type="AlphaFoldDB" id="A0A084EQD0"/>
<name>A0A084EQD0_SPHYA</name>
<dbReference type="InterPro" id="IPR052897">
    <property type="entry name" value="Sec-Metab_Biosynth_Hydrolase"/>
</dbReference>
<feature type="signal peptide" evidence="1">
    <location>
        <begin position="1"/>
        <end position="20"/>
    </location>
</feature>
<dbReference type="InterPro" id="IPR029058">
    <property type="entry name" value="AB_hydrolase_fold"/>
</dbReference>
<keyword evidence="3" id="KW-0012">Acyltransferase</keyword>
<dbReference type="EMBL" id="JGVR01000005">
    <property type="protein sequence ID" value="KEZ20172.1"/>
    <property type="molecule type" value="Genomic_DNA"/>
</dbReference>